<dbReference type="InterPro" id="IPR012337">
    <property type="entry name" value="RNaseH-like_sf"/>
</dbReference>
<keyword evidence="3" id="KW-1185">Reference proteome</keyword>
<dbReference type="CDD" id="cd09279">
    <property type="entry name" value="RNase_HI_like"/>
    <property type="match status" value="1"/>
</dbReference>
<evidence type="ECO:0000313" key="2">
    <source>
        <dbReference type="EMBL" id="KAI5313664.1"/>
    </source>
</evidence>
<sequence length="134" mass="15086">MFFDGSARKDEAGAGVVFISPYSLCLSELCSNNVVEYQVLIMGLQIVVEMKISSLEVYGDSMLVINQLLTHYEVRKDDLILYHQMAMQLLEKFDFVTLEHVPRKDNHMAYALANLAATLALTKDVAVNLPVCQR</sequence>
<comment type="caution">
    <text evidence="2">The sequence shown here is derived from an EMBL/GenBank/DDBJ whole genome shotgun (WGS) entry which is preliminary data.</text>
</comment>
<protein>
    <recommendedName>
        <fullName evidence="1">RNase H type-1 domain-containing protein</fullName>
    </recommendedName>
</protein>
<dbReference type="Pfam" id="PF13456">
    <property type="entry name" value="RVT_3"/>
    <property type="match status" value="1"/>
</dbReference>
<name>A0AAD4UVQ0_PRUDU</name>
<reference evidence="2 3" key="1">
    <citation type="journal article" date="2022" name="G3 (Bethesda)">
        <title>Whole-genome sequence and methylome profiling of the almond [Prunus dulcis (Mill.) D.A. Webb] cultivar 'Nonpareil'.</title>
        <authorList>
            <person name="D'Amico-Willman K.M."/>
            <person name="Ouma W.Z."/>
            <person name="Meulia T."/>
            <person name="Sideli G.M."/>
            <person name="Gradziel T.M."/>
            <person name="Fresnedo-Ramirez J."/>
        </authorList>
    </citation>
    <scope>NUCLEOTIDE SEQUENCE [LARGE SCALE GENOMIC DNA]</scope>
    <source>
        <strain evidence="2">Clone GOH B32 T37-40</strain>
    </source>
</reference>
<dbReference type="EMBL" id="JAJFAZ020000008">
    <property type="protein sequence ID" value="KAI5313664.1"/>
    <property type="molecule type" value="Genomic_DNA"/>
</dbReference>
<dbReference type="GO" id="GO:0003676">
    <property type="term" value="F:nucleic acid binding"/>
    <property type="evidence" value="ECO:0007669"/>
    <property type="project" value="InterPro"/>
</dbReference>
<dbReference type="PROSITE" id="PS50879">
    <property type="entry name" value="RNASE_H_1"/>
    <property type="match status" value="1"/>
</dbReference>
<dbReference type="InterPro" id="IPR036397">
    <property type="entry name" value="RNaseH_sf"/>
</dbReference>
<dbReference type="InterPro" id="IPR002156">
    <property type="entry name" value="RNaseH_domain"/>
</dbReference>
<evidence type="ECO:0000313" key="3">
    <source>
        <dbReference type="Proteomes" id="UP001054821"/>
    </source>
</evidence>
<dbReference type="PANTHER" id="PTHR48475">
    <property type="entry name" value="RIBONUCLEASE H"/>
    <property type="match status" value="1"/>
</dbReference>
<dbReference type="PANTHER" id="PTHR48475:SF1">
    <property type="entry name" value="RNASE H TYPE-1 DOMAIN-CONTAINING PROTEIN"/>
    <property type="match status" value="1"/>
</dbReference>
<dbReference type="AlphaFoldDB" id="A0AAD4UVQ0"/>
<accession>A0AAD4UVQ0</accession>
<dbReference type="Proteomes" id="UP001054821">
    <property type="component" value="Chromosome 8"/>
</dbReference>
<feature type="domain" description="RNase H type-1" evidence="1">
    <location>
        <begin position="1"/>
        <end position="122"/>
    </location>
</feature>
<dbReference type="Gene3D" id="3.30.420.10">
    <property type="entry name" value="Ribonuclease H-like superfamily/Ribonuclease H"/>
    <property type="match status" value="1"/>
</dbReference>
<proteinExistence type="predicted"/>
<gene>
    <name evidence="2" type="ORF">L3X38_042840</name>
</gene>
<evidence type="ECO:0000259" key="1">
    <source>
        <dbReference type="PROSITE" id="PS50879"/>
    </source>
</evidence>
<dbReference type="SUPFAM" id="SSF53098">
    <property type="entry name" value="Ribonuclease H-like"/>
    <property type="match status" value="1"/>
</dbReference>
<dbReference type="GO" id="GO:0004523">
    <property type="term" value="F:RNA-DNA hybrid ribonuclease activity"/>
    <property type="evidence" value="ECO:0007669"/>
    <property type="project" value="InterPro"/>
</dbReference>
<organism evidence="2 3">
    <name type="scientific">Prunus dulcis</name>
    <name type="common">Almond</name>
    <name type="synonym">Amygdalus dulcis</name>
    <dbReference type="NCBI Taxonomy" id="3755"/>
    <lineage>
        <taxon>Eukaryota</taxon>
        <taxon>Viridiplantae</taxon>
        <taxon>Streptophyta</taxon>
        <taxon>Embryophyta</taxon>
        <taxon>Tracheophyta</taxon>
        <taxon>Spermatophyta</taxon>
        <taxon>Magnoliopsida</taxon>
        <taxon>eudicotyledons</taxon>
        <taxon>Gunneridae</taxon>
        <taxon>Pentapetalae</taxon>
        <taxon>rosids</taxon>
        <taxon>fabids</taxon>
        <taxon>Rosales</taxon>
        <taxon>Rosaceae</taxon>
        <taxon>Amygdaloideae</taxon>
        <taxon>Amygdaleae</taxon>
        <taxon>Prunus</taxon>
    </lineage>
</organism>